<protein>
    <submittedName>
        <fullName evidence="2">Helix-turn-helix domain-containing protein</fullName>
    </submittedName>
</protein>
<dbReference type="SMART" id="SM00530">
    <property type="entry name" value="HTH_XRE"/>
    <property type="match status" value="1"/>
</dbReference>
<dbReference type="SUPFAM" id="SSF47413">
    <property type="entry name" value="lambda repressor-like DNA-binding domains"/>
    <property type="match status" value="1"/>
</dbReference>
<evidence type="ECO:0000259" key="1">
    <source>
        <dbReference type="PROSITE" id="PS50943"/>
    </source>
</evidence>
<reference evidence="2 3" key="1">
    <citation type="submission" date="2020-04" db="EMBL/GenBank/DDBJ databases">
        <title>MicrobeNet Type strains.</title>
        <authorList>
            <person name="Nicholson A.C."/>
        </authorList>
    </citation>
    <scope>NUCLEOTIDE SEQUENCE [LARGE SCALE GENOMIC DNA]</scope>
    <source>
        <strain evidence="2 3">CCUG 69612</strain>
    </source>
</reference>
<dbReference type="AlphaFoldDB" id="A0A7X6MXJ5"/>
<dbReference type="PROSITE" id="PS50943">
    <property type="entry name" value="HTH_CROC1"/>
    <property type="match status" value="1"/>
</dbReference>
<dbReference type="InterPro" id="IPR010982">
    <property type="entry name" value="Lambda_DNA-bd_dom_sf"/>
</dbReference>
<comment type="caution">
    <text evidence="2">The sequence shown here is derived from an EMBL/GenBank/DDBJ whole genome shotgun (WGS) entry which is preliminary data.</text>
</comment>
<accession>A0A7X6MXJ5</accession>
<evidence type="ECO:0000313" key="3">
    <source>
        <dbReference type="Proteomes" id="UP000522720"/>
    </source>
</evidence>
<organism evidence="2 3">
    <name type="scientific">Streptococcus ovuberis</name>
    <dbReference type="NCBI Taxonomy" id="1936207"/>
    <lineage>
        <taxon>Bacteria</taxon>
        <taxon>Bacillati</taxon>
        <taxon>Bacillota</taxon>
        <taxon>Bacilli</taxon>
        <taxon>Lactobacillales</taxon>
        <taxon>Streptococcaceae</taxon>
        <taxon>Streptococcus</taxon>
    </lineage>
</organism>
<name>A0A7X6MXJ5_9STRE</name>
<feature type="domain" description="HTH cro/C1-type" evidence="1">
    <location>
        <begin position="23"/>
        <end position="76"/>
    </location>
</feature>
<gene>
    <name evidence="2" type="ORF">HF992_04930</name>
</gene>
<proteinExistence type="predicted"/>
<dbReference type="InterPro" id="IPR001387">
    <property type="entry name" value="Cro/C1-type_HTH"/>
</dbReference>
<dbReference type="Gene3D" id="1.10.260.40">
    <property type="entry name" value="lambda repressor-like DNA-binding domains"/>
    <property type="match status" value="1"/>
</dbReference>
<keyword evidence="3" id="KW-1185">Reference proteome</keyword>
<dbReference type="Proteomes" id="UP000522720">
    <property type="component" value="Unassembled WGS sequence"/>
</dbReference>
<dbReference type="EMBL" id="JAAXPR010000006">
    <property type="protein sequence ID" value="NKZ20190.1"/>
    <property type="molecule type" value="Genomic_DNA"/>
</dbReference>
<dbReference type="CDD" id="cd00093">
    <property type="entry name" value="HTH_XRE"/>
    <property type="match status" value="1"/>
</dbReference>
<dbReference type="GO" id="GO:0003677">
    <property type="term" value="F:DNA binding"/>
    <property type="evidence" value="ECO:0007669"/>
    <property type="project" value="InterPro"/>
</dbReference>
<sequence length="321" mass="37436">MTEQTQTKKISLVAKQQLFGPHFRSWRERRGYSLKEAAGNILSPQALSQFELGKTTVSIVTFNRLLISIGVEWIDFMGDYPGEQTASAQKMFWNLRSTQSNNYTWGSMKKQLQEELEDYYEDNPFIKEIFFEWLLLSHSNSPGVLESRNLKPFISHMLKHNLCLNTYEGQLLLLIFPKLPLKEQLAYTETVLANLKKACQSNDYRLAFRAITDVVYMVKYLSALELYLHSQDLINKARATVTPSPVASNLLLLRMVELDMEEIFLWLMQNNLQALKKAENMIEMLDHMINFFPHNNWQLTKQAFIHGFNQFNKTGKLLYED</sequence>
<dbReference type="RefSeq" id="WP_168548948.1">
    <property type="nucleotide sequence ID" value="NZ_JAAXPR010000006.1"/>
</dbReference>
<evidence type="ECO:0000313" key="2">
    <source>
        <dbReference type="EMBL" id="NKZ20190.1"/>
    </source>
</evidence>